<name>A0AB94IES8_9GAMM</name>
<dbReference type="InterPro" id="IPR028087">
    <property type="entry name" value="Tad_N"/>
</dbReference>
<proteinExistence type="predicted"/>
<dbReference type="RefSeq" id="WP_081685221.1">
    <property type="nucleotide sequence ID" value="NZ_AWGA01000011.1"/>
</dbReference>
<dbReference type="AlphaFoldDB" id="A0AB94IES8"/>
<reference evidence="2 3" key="1">
    <citation type="journal article" date="2014" name="Appl. Environ. Microbiol.">
        <title>Genomic features of a bumble bee symbiont reflect its host environment.</title>
        <authorList>
            <person name="Martinson V.G."/>
            <person name="Magoc T."/>
            <person name="Koch H."/>
            <person name="Salzberg S.L."/>
            <person name="Moran N.A."/>
        </authorList>
    </citation>
    <scope>NUCLEOTIDE SEQUENCE [LARGE SCALE GENOMIC DNA]</scope>
    <source>
        <strain evidence="2 3">Bimp</strain>
    </source>
</reference>
<dbReference type="Gene3D" id="3.40.50.410">
    <property type="entry name" value="von Willebrand factor, type A domain"/>
    <property type="match status" value="1"/>
</dbReference>
<protein>
    <submittedName>
        <fullName evidence="2">Pilus assembly protein</fullName>
    </submittedName>
</protein>
<dbReference type="Pfam" id="PF13400">
    <property type="entry name" value="Tad"/>
    <property type="match status" value="1"/>
</dbReference>
<comment type="caution">
    <text evidence="2">The sequence shown here is derived from an EMBL/GenBank/DDBJ whole genome shotgun (WGS) entry which is preliminary data.</text>
</comment>
<dbReference type="EMBL" id="AWGA01000011">
    <property type="protein sequence ID" value="TEA28016.1"/>
    <property type="molecule type" value="Genomic_DNA"/>
</dbReference>
<dbReference type="Proteomes" id="UP000506160">
    <property type="component" value="Unassembled WGS sequence"/>
</dbReference>
<gene>
    <name evidence="2" type="ORF">O970_00915</name>
</gene>
<dbReference type="SUPFAM" id="SSF53300">
    <property type="entry name" value="vWA-like"/>
    <property type="match status" value="1"/>
</dbReference>
<evidence type="ECO:0000259" key="1">
    <source>
        <dbReference type="Pfam" id="PF13400"/>
    </source>
</evidence>
<organism evidence="2 3">
    <name type="scientific">Candidatus Schmidhempelia bombi str. Bimp</name>
    <dbReference type="NCBI Taxonomy" id="1387197"/>
    <lineage>
        <taxon>Bacteria</taxon>
        <taxon>Pseudomonadati</taxon>
        <taxon>Pseudomonadota</taxon>
        <taxon>Gammaproteobacteria</taxon>
        <taxon>Orbales</taxon>
        <taxon>Orbaceae</taxon>
        <taxon>Candidatus Schmidhempelia</taxon>
    </lineage>
</organism>
<sequence>MKRFPIIMLSYIVSFIKNERGAFLIFFALAVPSLLAFGSISIDFVQAMNTRSRLAQAADEAALTISAINNQNIGDGKQINMEIANNYFNYYVRNQGKLTNIDVTYDKENRTYFVTSNYDAKTLLSALVPGRQDHIKVGNDRASSGFVRKDVALKSADITFVLDFSSSTTCKINSECNLWTSLSSASDVRINALKTVMNRMINKYVDRSNVFFAIVPFDLGVPIKPEQAINISHLSKKNEAGGEQIGCSVPYTLKYPYNKIDFSFWANKYLDFEFKDSIQYEKKYYNRTFYNMDYYRYLYYARVVGPAIGLQTNSSLVSSGICNFNRNGQTPNILYGQYSYSCELDKNQSIFRNVNQEKIKQQYNFVIDLMNLMYDEDNTRSGDFSIANGGSVDFEATLRNIFNKQNIIEFYQPVAPNILGHRPFTGMCQSAQAGPQSLLRDTDEQETEAEPLYERASKLIRNAKNQTYLIPFVSNKRAKMDMINAIQTMMPGGGTDEMSGLLRAAPIAAQGGGNIQKKIIILSDGNNNVVRNLPARYVDQNELTPSLTKVFLKLGVCQIIRDELDRIVRLNNGGDLIKPSEIHYVSLDPKRDTYKMWLEYCMNNDKKFIHQASTIDELLDIVQEIIVESETGYFEQKNK</sequence>
<keyword evidence="3" id="KW-1185">Reference proteome</keyword>
<evidence type="ECO:0000313" key="3">
    <source>
        <dbReference type="Proteomes" id="UP000506160"/>
    </source>
</evidence>
<dbReference type="InterPro" id="IPR036465">
    <property type="entry name" value="vWFA_dom_sf"/>
</dbReference>
<feature type="domain" description="Putative Flp pilus-assembly TadG-like N-terminal" evidence="1">
    <location>
        <begin position="21"/>
        <end position="63"/>
    </location>
</feature>
<evidence type="ECO:0000313" key="2">
    <source>
        <dbReference type="EMBL" id="TEA28016.1"/>
    </source>
</evidence>
<accession>A0AB94IES8</accession>